<proteinExistence type="predicted"/>
<accession>A0A1M6SBH0</accession>
<organism evidence="2 3">
    <name type="scientific">Epilithonimonas mollis</name>
    <dbReference type="NCBI Taxonomy" id="216903"/>
    <lineage>
        <taxon>Bacteria</taxon>
        <taxon>Pseudomonadati</taxon>
        <taxon>Bacteroidota</taxon>
        <taxon>Flavobacteriia</taxon>
        <taxon>Flavobacteriales</taxon>
        <taxon>Weeksellaceae</taxon>
        <taxon>Chryseobacterium group</taxon>
        <taxon>Epilithonimonas</taxon>
    </lineage>
</organism>
<evidence type="ECO:0000256" key="1">
    <source>
        <dbReference type="SAM" id="Phobius"/>
    </source>
</evidence>
<evidence type="ECO:0000313" key="3">
    <source>
        <dbReference type="Proteomes" id="UP000184498"/>
    </source>
</evidence>
<feature type="transmembrane region" description="Helical" evidence="1">
    <location>
        <begin position="44"/>
        <end position="63"/>
    </location>
</feature>
<name>A0A1M6SBH0_9FLAO</name>
<gene>
    <name evidence="2" type="ORF">SAMN05444371_2365</name>
</gene>
<keyword evidence="1" id="KW-0812">Transmembrane</keyword>
<reference evidence="3" key="1">
    <citation type="submission" date="2016-11" db="EMBL/GenBank/DDBJ databases">
        <authorList>
            <person name="Varghese N."/>
            <person name="Submissions S."/>
        </authorList>
    </citation>
    <scope>NUCLEOTIDE SEQUENCE [LARGE SCALE GENOMIC DNA]</scope>
    <source>
        <strain evidence="3">DSM 18016</strain>
    </source>
</reference>
<dbReference type="STRING" id="216903.SAMN05444371_2365"/>
<keyword evidence="1" id="KW-1133">Transmembrane helix</keyword>
<protein>
    <submittedName>
        <fullName evidence="2">Uncharacterized protein</fullName>
    </submittedName>
</protein>
<dbReference type="Proteomes" id="UP000184498">
    <property type="component" value="Unassembled WGS sequence"/>
</dbReference>
<dbReference type="EMBL" id="FRAM01000002">
    <property type="protein sequence ID" value="SHK42040.1"/>
    <property type="molecule type" value="Genomic_DNA"/>
</dbReference>
<evidence type="ECO:0000313" key="2">
    <source>
        <dbReference type="EMBL" id="SHK42040.1"/>
    </source>
</evidence>
<keyword evidence="3" id="KW-1185">Reference proteome</keyword>
<sequence>MIITTNTGDSIKRSKNENMKSKKGLKKILYISTKQIRNFKISDLCFYLNINFTVVSLIINYQYHPT</sequence>
<keyword evidence="1" id="KW-0472">Membrane</keyword>
<dbReference type="AlphaFoldDB" id="A0A1M6SBH0"/>